<evidence type="ECO:0000256" key="10">
    <source>
        <dbReference type="PIRSR" id="PIRSR000156-1"/>
    </source>
</evidence>
<comment type="function">
    <text evidence="2 9">Component of the pyruvate dehydrogenase (PDH) complex, that catalyzes the overall conversion of pyruvate to acetyl-CoA and CO(2).</text>
</comment>
<dbReference type="InterPro" id="IPR035807">
    <property type="entry name" value="PDC_E1_N"/>
</dbReference>
<dbReference type="Proteomes" id="UP001165427">
    <property type="component" value="Unassembled WGS sequence"/>
</dbReference>
<dbReference type="GO" id="GO:0004739">
    <property type="term" value="F:pyruvate dehydrogenase (acetyl-transferring) activity"/>
    <property type="evidence" value="ECO:0007669"/>
    <property type="project" value="UniProtKB-EC"/>
</dbReference>
<dbReference type="PANTHER" id="PTHR43825:SF3">
    <property type="entry name" value="PYRUVATE DEHYDROGENASE E1 COMPONENT"/>
    <property type="match status" value="1"/>
</dbReference>
<evidence type="ECO:0000259" key="13">
    <source>
        <dbReference type="Pfam" id="PF22613"/>
    </source>
</evidence>
<dbReference type="EMBL" id="JALJRB010000010">
    <property type="protein sequence ID" value="MCJ8501048.1"/>
    <property type="molecule type" value="Genomic_DNA"/>
</dbReference>
<dbReference type="InterPro" id="IPR009014">
    <property type="entry name" value="Transketo_C/PFOR_II"/>
</dbReference>
<dbReference type="InterPro" id="IPR004660">
    <property type="entry name" value="PDH_E1"/>
</dbReference>
<protein>
    <recommendedName>
        <fullName evidence="4 9">Pyruvate dehydrogenase E1 component</fullName>
        <ecNumber evidence="3 9">1.2.4.1</ecNumber>
    </recommendedName>
</protein>
<evidence type="ECO:0000256" key="6">
    <source>
        <dbReference type="ARBA" id="ARBA00023052"/>
    </source>
</evidence>
<dbReference type="SUPFAM" id="SSF52518">
    <property type="entry name" value="Thiamin diphosphate-binding fold (THDP-binding)"/>
    <property type="match status" value="2"/>
</dbReference>
<accession>A0AA41R449</accession>
<dbReference type="RefSeq" id="WP_246907134.1">
    <property type="nucleotide sequence ID" value="NZ_JALJRB010000010.1"/>
</dbReference>
<evidence type="ECO:0000256" key="4">
    <source>
        <dbReference type="ARBA" id="ARBA00017172"/>
    </source>
</evidence>
<evidence type="ECO:0000259" key="11">
    <source>
        <dbReference type="Pfam" id="PF00456"/>
    </source>
</evidence>
<dbReference type="InterPro" id="IPR055152">
    <property type="entry name" value="Transketolase-like_C_2"/>
</dbReference>
<comment type="cofactor">
    <cofactor evidence="10">
        <name>Mg(2+)</name>
        <dbReference type="ChEBI" id="CHEBI:18420"/>
    </cofactor>
</comment>
<dbReference type="GO" id="GO:0046872">
    <property type="term" value="F:metal ion binding"/>
    <property type="evidence" value="ECO:0007669"/>
    <property type="project" value="UniProtKB-KW"/>
</dbReference>
<comment type="catalytic activity">
    <reaction evidence="8 9">
        <text>N(6)-[(R)-lipoyl]-L-lysyl-[protein] + pyruvate + H(+) = N(6)-[(R)-S(8)-acetyldihydrolipoyl]-L-lysyl-[protein] + CO2</text>
        <dbReference type="Rhea" id="RHEA:19189"/>
        <dbReference type="Rhea" id="RHEA-COMP:10474"/>
        <dbReference type="Rhea" id="RHEA-COMP:10478"/>
        <dbReference type="ChEBI" id="CHEBI:15361"/>
        <dbReference type="ChEBI" id="CHEBI:15378"/>
        <dbReference type="ChEBI" id="CHEBI:16526"/>
        <dbReference type="ChEBI" id="CHEBI:83099"/>
        <dbReference type="ChEBI" id="CHEBI:83111"/>
        <dbReference type="EC" id="1.2.4.1"/>
    </reaction>
</comment>
<dbReference type="NCBIfam" id="TIGR00759">
    <property type="entry name" value="aceE"/>
    <property type="match status" value="1"/>
</dbReference>
<evidence type="ECO:0000256" key="9">
    <source>
        <dbReference type="PIRNR" id="PIRNR000156"/>
    </source>
</evidence>
<sequence>MPQNNKPPTATDQTTIAYENREWIESLEYVRRSQGPDRVRELLRLLQGEARKRGIEPPYAANTPYINTIAADQQSRFPGSREVERRIKSIIRWNAMAMVVRANRLSSGIGGHISTYASCATLFEIGFNHFFRARNAEHPGDIVYFQGHAAPGVYARAFLEGRIGRRQMENFRRELQPGGGLSSYPHPYLMPDFWQLPTVSMGLSPLMAIYQARFNRYLEDRGLKEKSDQKVWAFLGDGETDEPESLGAITLAARERLDNLIFVVNCNLQRLDGPVRGNGKIIQELEAAFRGAGWNVIKVIWGGDWDPLLAADDEGWLVKRMEEVPDGQYQKYSVAGGDYIRKDFFGAYPALEEMAAKLTDEQLFKLRRGGHDPEKVYAAYQAAVRHEGAPTVILAKTIKGYGLGEAGEGRNITHQQKKLNDEELRRFRSRFGIPISDAQIKEMPFYRPAPDSEEMRYLLERRRRLGGFLPARSWSVPAFRPPGEALYAEFMKGSGDRELATTMVMVHLLGKLLKDKQLGPVIVPIVPDEARTFGMESLFRGIGIYSHAGQNYEPVDKESLLYYREATDGQILEEGITEAGAISSFIAAGTSYSTHGINMVPFFFFYSMFGFQRIGDLIWAAGDAQARGFLLGATSGRTTLAGEGLQHQDGHSHLLAYPNPGLEAYDPAFAFEIAVIVREGLRRMLEEGENIIYYLTIANALYAMPQKPEGVDQGILGGIYRYRRSPLEKPKHTAHLLGSGAILGEVLEAAAILENDYQIAADVWSVTSYKKLYQDAIDTERHNLRRIGERPRANFLQRQLGDAQGVFVAAGDYVKALPAGIAKWVPGPLTLLGTDGYGRSESREALRDFFEVDARHIAYAAIATLAREKKVTAAMAKKAAKKLAIDPNKTNPMWA</sequence>
<feature type="domain" description="Transketolase N-terminal" evidence="11">
    <location>
        <begin position="206"/>
        <end position="306"/>
    </location>
</feature>
<feature type="binding site" evidence="10">
    <location>
        <position position="267"/>
    </location>
    <ligand>
        <name>Mg(2+)</name>
        <dbReference type="ChEBI" id="CHEBI:18420"/>
    </ligand>
</feature>
<dbReference type="SUPFAM" id="SSF52922">
    <property type="entry name" value="TK C-terminal domain-like"/>
    <property type="match status" value="1"/>
</dbReference>
<keyword evidence="7 9" id="KW-0670">Pyruvate</keyword>
<evidence type="ECO:0000259" key="12">
    <source>
        <dbReference type="Pfam" id="PF17831"/>
    </source>
</evidence>
<reference evidence="14" key="1">
    <citation type="submission" date="2022-04" db="EMBL/GenBank/DDBJ databases">
        <title>Desulfatitalea alkaliphila sp. nov., a novel anaerobic sulfate-reducing bacterium isolated from terrestrial mud volcano, Taman Peninsula, Russia.</title>
        <authorList>
            <person name="Khomyakova M.A."/>
            <person name="Merkel A.Y."/>
            <person name="Slobodkin A.I."/>
        </authorList>
    </citation>
    <scope>NUCLEOTIDE SEQUENCE</scope>
    <source>
        <strain evidence="14">M08but</strain>
    </source>
</reference>
<dbReference type="FunFam" id="3.40.50.970:FF:000011">
    <property type="entry name" value="Pyruvate dehydrogenase E1 component"/>
    <property type="match status" value="1"/>
</dbReference>
<name>A0AA41R449_9BACT</name>
<feature type="domain" description="Transketolase-like C-terminal" evidence="13">
    <location>
        <begin position="718"/>
        <end position="853"/>
    </location>
</feature>
<dbReference type="PANTHER" id="PTHR43825">
    <property type="entry name" value="PYRUVATE DEHYDROGENASE E1 COMPONENT"/>
    <property type="match status" value="1"/>
</dbReference>
<evidence type="ECO:0000256" key="7">
    <source>
        <dbReference type="ARBA" id="ARBA00023317"/>
    </source>
</evidence>
<dbReference type="InterPro" id="IPR005474">
    <property type="entry name" value="Transketolase_N"/>
</dbReference>
<dbReference type="Gene3D" id="3.40.50.970">
    <property type="match status" value="2"/>
</dbReference>
<dbReference type="CDD" id="cd02017">
    <property type="entry name" value="TPP_E1_EcPDC_like"/>
    <property type="match status" value="1"/>
</dbReference>
<evidence type="ECO:0000313" key="14">
    <source>
        <dbReference type="EMBL" id="MCJ8501048.1"/>
    </source>
</evidence>
<keyword evidence="6 9" id="KW-0786">Thiamine pyrophosphate</keyword>
<evidence type="ECO:0000256" key="8">
    <source>
        <dbReference type="ARBA" id="ARBA00051231"/>
    </source>
</evidence>
<evidence type="ECO:0000256" key="5">
    <source>
        <dbReference type="ARBA" id="ARBA00023002"/>
    </source>
</evidence>
<dbReference type="InterPro" id="IPR041621">
    <property type="entry name" value="PDH_E1_M"/>
</dbReference>
<dbReference type="AlphaFoldDB" id="A0AA41R449"/>
<dbReference type="PIRSF" id="PIRSF000156">
    <property type="entry name" value="Pyruvate_dh_E1"/>
    <property type="match status" value="1"/>
</dbReference>
<dbReference type="InterPro" id="IPR051157">
    <property type="entry name" value="PDH/Transketolase"/>
</dbReference>
<organism evidence="14 15">
    <name type="scientific">Desulfatitalea alkaliphila</name>
    <dbReference type="NCBI Taxonomy" id="2929485"/>
    <lineage>
        <taxon>Bacteria</taxon>
        <taxon>Pseudomonadati</taxon>
        <taxon>Thermodesulfobacteriota</taxon>
        <taxon>Desulfobacteria</taxon>
        <taxon>Desulfobacterales</taxon>
        <taxon>Desulfosarcinaceae</taxon>
        <taxon>Desulfatitalea</taxon>
    </lineage>
</organism>
<dbReference type="Gene3D" id="3.40.50.920">
    <property type="match status" value="1"/>
</dbReference>
<gene>
    <name evidence="14" type="primary">aceE</name>
    <name evidence="14" type="ORF">MRX98_10735</name>
</gene>
<evidence type="ECO:0000256" key="3">
    <source>
        <dbReference type="ARBA" id="ARBA00012281"/>
    </source>
</evidence>
<comment type="caution">
    <text evidence="14">The sequence shown here is derived from an EMBL/GenBank/DDBJ whole genome shotgun (WGS) entry which is preliminary data.</text>
</comment>
<dbReference type="Pfam" id="PF17831">
    <property type="entry name" value="PDH_E1_M"/>
    <property type="match status" value="1"/>
</dbReference>
<keyword evidence="15" id="KW-1185">Reference proteome</keyword>
<evidence type="ECO:0000256" key="2">
    <source>
        <dbReference type="ARBA" id="ARBA00003157"/>
    </source>
</evidence>
<dbReference type="Pfam" id="PF00456">
    <property type="entry name" value="Transketolase_N"/>
    <property type="match status" value="1"/>
</dbReference>
<dbReference type="InterPro" id="IPR029061">
    <property type="entry name" value="THDP-binding"/>
</dbReference>
<evidence type="ECO:0000313" key="15">
    <source>
        <dbReference type="Proteomes" id="UP001165427"/>
    </source>
</evidence>
<proteinExistence type="predicted"/>
<evidence type="ECO:0000256" key="1">
    <source>
        <dbReference type="ARBA" id="ARBA00001964"/>
    </source>
</evidence>
<keyword evidence="10" id="KW-0460">Magnesium</keyword>
<keyword evidence="10" id="KW-0479">Metal-binding</keyword>
<dbReference type="Pfam" id="PF22613">
    <property type="entry name" value="Transketolase_C_1"/>
    <property type="match status" value="1"/>
</dbReference>
<dbReference type="EC" id="1.2.4.1" evidence="3 9"/>
<feature type="binding site" evidence="10">
    <location>
        <position position="269"/>
    </location>
    <ligand>
        <name>Mg(2+)</name>
        <dbReference type="ChEBI" id="CHEBI:18420"/>
    </ligand>
</feature>
<feature type="binding site" evidence="10">
    <location>
        <position position="237"/>
    </location>
    <ligand>
        <name>Mg(2+)</name>
        <dbReference type="ChEBI" id="CHEBI:18420"/>
    </ligand>
</feature>
<feature type="domain" description="Pyruvate dehydrogenase E1 component middle" evidence="12">
    <location>
        <begin position="487"/>
        <end position="705"/>
    </location>
</feature>
<comment type="cofactor">
    <cofactor evidence="1 9">
        <name>thiamine diphosphate</name>
        <dbReference type="ChEBI" id="CHEBI:58937"/>
    </cofactor>
</comment>
<keyword evidence="5 9" id="KW-0560">Oxidoreductase</keyword>